<gene>
    <name evidence="1" type="ORF">FNH06_19530</name>
</gene>
<evidence type="ECO:0000313" key="1">
    <source>
        <dbReference type="EMBL" id="TVT20709.1"/>
    </source>
</evidence>
<keyword evidence="2" id="KW-1185">Reference proteome</keyword>
<evidence type="ECO:0000313" key="2">
    <source>
        <dbReference type="Proteomes" id="UP000318578"/>
    </source>
</evidence>
<sequence>MGTVEEFYRKYLSDDEQREMDAGMRDSLFANPTIGGTLVMLSPESVERIPGGIMSEESERSFGERALAAVELDKRLEKIDVDEALKKYK</sequence>
<protein>
    <submittedName>
        <fullName evidence="1">Uncharacterized protein</fullName>
    </submittedName>
</protein>
<proteinExistence type="predicted"/>
<accession>A0A558A8X0</accession>
<organism evidence="1 2">
    <name type="scientific">Amycolatopsis acidiphila</name>
    <dbReference type="NCBI Taxonomy" id="715473"/>
    <lineage>
        <taxon>Bacteria</taxon>
        <taxon>Bacillati</taxon>
        <taxon>Actinomycetota</taxon>
        <taxon>Actinomycetes</taxon>
        <taxon>Pseudonocardiales</taxon>
        <taxon>Pseudonocardiaceae</taxon>
        <taxon>Amycolatopsis</taxon>
    </lineage>
</organism>
<comment type="caution">
    <text evidence="1">The sequence shown here is derived from an EMBL/GenBank/DDBJ whole genome shotgun (WGS) entry which is preliminary data.</text>
</comment>
<reference evidence="1 2" key="1">
    <citation type="submission" date="2019-07" db="EMBL/GenBank/DDBJ databases">
        <title>New species of Amycolatopsis and Streptomyces.</title>
        <authorList>
            <person name="Duangmal K."/>
            <person name="Teo W.F.A."/>
            <person name="Lipun K."/>
        </authorList>
    </citation>
    <scope>NUCLEOTIDE SEQUENCE [LARGE SCALE GENOMIC DNA]</scope>
    <source>
        <strain evidence="1 2">JCM 30562</strain>
    </source>
</reference>
<dbReference type="AlphaFoldDB" id="A0A558A8X0"/>
<name>A0A558A8X0_9PSEU</name>
<dbReference type="EMBL" id="VJZA01000033">
    <property type="protein sequence ID" value="TVT20709.1"/>
    <property type="molecule type" value="Genomic_DNA"/>
</dbReference>
<dbReference type="Proteomes" id="UP000318578">
    <property type="component" value="Unassembled WGS sequence"/>
</dbReference>
<dbReference type="RefSeq" id="WP_144640750.1">
    <property type="nucleotide sequence ID" value="NZ_BNAX01000007.1"/>
</dbReference>